<name>A0A2P2LZG4_RHIMU</name>
<keyword evidence="1" id="KW-0812">Transmembrane</keyword>
<feature type="transmembrane region" description="Helical" evidence="1">
    <location>
        <begin position="20"/>
        <end position="42"/>
    </location>
</feature>
<evidence type="ECO:0000256" key="1">
    <source>
        <dbReference type="SAM" id="Phobius"/>
    </source>
</evidence>
<sequence>MVFKVFRLWPINGFLELHIVLFLNLDFFFPFLFVGLGGMRLCI</sequence>
<evidence type="ECO:0000313" key="2">
    <source>
        <dbReference type="EMBL" id="MBX23356.1"/>
    </source>
</evidence>
<accession>A0A2P2LZG4</accession>
<keyword evidence="1" id="KW-0472">Membrane</keyword>
<proteinExistence type="predicted"/>
<dbReference type="EMBL" id="GGEC01042872">
    <property type="protein sequence ID" value="MBX23356.1"/>
    <property type="molecule type" value="Transcribed_RNA"/>
</dbReference>
<organism evidence="2">
    <name type="scientific">Rhizophora mucronata</name>
    <name type="common">Asiatic mangrove</name>
    <dbReference type="NCBI Taxonomy" id="61149"/>
    <lineage>
        <taxon>Eukaryota</taxon>
        <taxon>Viridiplantae</taxon>
        <taxon>Streptophyta</taxon>
        <taxon>Embryophyta</taxon>
        <taxon>Tracheophyta</taxon>
        <taxon>Spermatophyta</taxon>
        <taxon>Magnoliopsida</taxon>
        <taxon>eudicotyledons</taxon>
        <taxon>Gunneridae</taxon>
        <taxon>Pentapetalae</taxon>
        <taxon>rosids</taxon>
        <taxon>fabids</taxon>
        <taxon>Malpighiales</taxon>
        <taxon>Rhizophoraceae</taxon>
        <taxon>Rhizophora</taxon>
    </lineage>
</organism>
<dbReference type="AlphaFoldDB" id="A0A2P2LZG4"/>
<keyword evidence="1" id="KW-1133">Transmembrane helix</keyword>
<reference evidence="2" key="1">
    <citation type="submission" date="2018-02" db="EMBL/GenBank/DDBJ databases">
        <title>Rhizophora mucronata_Transcriptome.</title>
        <authorList>
            <person name="Meera S.P."/>
            <person name="Sreeshan A."/>
            <person name="Augustine A."/>
        </authorList>
    </citation>
    <scope>NUCLEOTIDE SEQUENCE</scope>
    <source>
        <tissue evidence="2">Leaf</tissue>
    </source>
</reference>
<protein>
    <submittedName>
        <fullName evidence="2">Uncharacterized protein</fullName>
    </submittedName>
</protein>